<keyword evidence="6 14" id="KW-0479">Metal-binding</keyword>
<dbReference type="InterPro" id="IPR033247">
    <property type="entry name" value="Transketolase_fam"/>
</dbReference>
<dbReference type="PANTHER" id="PTHR43522:SF2">
    <property type="entry name" value="TRANSKETOLASE 1-RELATED"/>
    <property type="match status" value="1"/>
</dbReference>
<evidence type="ECO:0000256" key="8">
    <source>
        <dbReference type="ARBA" id="ARBA00023052"/>
    </source>
</evidence>
<dbReference type="InterPro" id="IPR005475">
    <property type="entry name" value="Transketolase-like_Pyr-bd"/>
</dbReference>
<dbReference type="InterPro" id="IPR029061">
    <property type="entry name" value="THDP-binding"/>
</dbReference>
<keyword evidence="16" id="KW-0106">Calcium</keyword>
<evidence type="ECO:0000256" key="12">
    <source>
        <dbReference type="PIRSR" id="PIRSR605478-2"/>
    </source>
</evidence>
<dbReference type="Pfam" id="PF02779">
    <property type="entry name" value="Transket_pyr"/>
    <property type="match status" value="1"/>
</dbReference>
<dbReference type="Pfam" id="PF00456">
    <property type="entry name" value="Transketolase_N"/>
    <property type="match status" value="1"/>
</dbReference>
<comment type="caution">
    <text evidence="19">The sequence shown here is derived from an EMBL/GenBank/DDBJ whole genome shotgun (WGS) entry which is preliminary data.</text>
</comment>
<keyword evidence="5 16" id="KW-0808">Transferase</keyword>
<evidence type="ECO:0000313" key="19">
    <source>
        <dbReference type="EMBL" id="TWE20057.1"/>
    </source>
</evidence>
<dbReference type="PROSITE" id="PS00802">
    <property type="entry name" value="TRANSKETOLASE_2"/>
    <property type="match status" value="1"/>
</dbReference>
<evidence type="ECO:0000256" key="7">
    <source>
        <dbReference type="ARBA" id="ARBA00022842"/>
    </source>
</evidence>
<feature type="binding site" evidence="12">
    <location>
        <position position="496"/>
    </location>
    <ligand>
        <name>substrate</name>
    </ligand>
</feature>
<evidence type="ECO:0000313" key="20">
    <source>
        <dbReference type="Proteomes" id="UP000318416"/>
    </source>
</evidence>
<evidence type="ECO:0000256" key="11">
    <source>
        <dbReference type="PIRSR" id="PIRSR605478-1"/>
    </source>
</evidence>
<evidence type="ECO:0000256" key="3">
    <source>
        <dbReference type="ARBA" id="ARBA00013152"/>
    </source>
</evidence>
<dbReference type="SUPFAM" id="SSF52518">
    <property type="entry name" value="Thiamin diphosphate-binding fold (THDP-binding)"/>
    <property type="match status" value="2"/>
</dbReference>
<keyword evidence="20" id="KW-1185">Reference proteome</keyword>
<dbReference type="CDD" id="cd02012">
    <property type="entry name" value="TPP_TK"/>
    <property type="match status" value="1"/>
</dbReference>
<comment type="function">
    <text evidence="16">Catalyzes the transfer of a two-carbon ketol group from a ketose donor to an aldose acceptor, via a covalent intermediate with the cofactor thiamine pyrophosphate.</text>
</comment>
<dbReference type="InterPro" id="IPR005474">
    <property type="entry name" value="Transketolase_N"/>
</dbReference>
<evidence type="ECO:0000256" key="9">
    <source>
        <dbReference type="ARBA" id="ARBA00049473"/>
    </source>
</evidence>
<evidence type="ECO:0000256" key="6">
    <source>
        <dbReference type="ARBA" id="ARBA00022723"/>
    </source>
</evidence>
<protein>
    <recommendedName>
        <fullName evidence="4 10">Transketolase</fullName>
        <ecNumber evidence="3 10">2.2.1.1</ecNumber>
    </recommendedName>
</protein>
<comment type="similarity">
    <text evidence="1 16">Belongs to the transketolase family.</text>
</comment>
<dbReference type="PANTHER" id="PTHR43522">
    <property type="entry name" value="TRANSKETOLASE"/>
    <property type="match status" value="1"/>
</dbReference>
<organism evidence="19 20">
    <name type="scientific">Kitasatospora atroaurantiaca</name>
    <dbReference type="NCBI Taxonomy" id="285545"/>
    <lineage>
        <taxon>Bacteria</taxon>
        <taxon>Bacillati</taxon>
        <taxon>Actinomycetota</taxon>
        <taxon>Actinomycetes</taxon>
        <taxon>Kitasatosporales</taxon>
        <taxon>Streptomycetaceae</taxon>
        <taxon>Kitasatospora</taxon>
    </lineage>
</organism>
<comment type="cofactor">
    <cofactor evidence="14">
        <name>Mg(2+)</name>
        <dbReference type="ChEBI" id="CHEBI:18420"/>
    </cofactor>
    <text evidence="14">Binds 1 Mg(2+) ion per subunit. Can also utilize other divalent metal cations, such as Ca(2+), Mn(2+) and Co(2+).</text>
</comment>
<comment type="subunit">
    <text evidence="2 16">Homodimer.</text>
</comment>
<proteinExistence type="inferred from homology"/>
<accession>A0A561EWU4</accession>
<gene>
    <name evidence="19" type="ORF">FB465_5199</name>
</gene>
<feature type="binding site" evidence="13">
    <location>
        <position position="170"/>
    </location>
    <ligand>
        <name>thiamine diphosphate</name>
        <dbReference type="ChEBI" id="CHEBI:58937"/>
    </ligand>
</feature>
<dbReference type="AlphaFoldDB" id="A0A561EWU4"/>
<feature type="binding site" evidence="12">
    <location>
        <position position="400"/>
    </location>
    <ligand>
        <name>substrate</name>
    </ligand>
</feature>
<keyword evidence="7 14" id="KW-0460">Magnesium</keyword>
<evidence type="ECO:0000256" key="10">
    <source>
        <dbReference type="NCBIfam" id="TIGR00232"/>
    </source>
</evidence>
<feature type="binding site" evidence="14">
    <location>
        <position position="199"/>
    </location>
    <ligand>
        <name>Mg(2+)</name>
        <dbReference type="ChEBI" id="CHEBI:18420"/>
    </ligand>
</feature>
<feature type="binding site" evidence="12">
    <location>
        <position position="492"/>
    </location>
    <ligand>
        <name>substrate</name>
    </ligand>
</feature>
<dbReference type="GO" id="GO:0006098">
    <property type="term" value="P:pentose-phosphate shunt"/>
    <property type="evidence" value="ECO:0007669"/>
    <property type="project" value="TreeGrafter"/>
</dbReference>
<feature type="site" description="Important for catalytic activity" evidence="15">
    <location>
        <position position="37"/>
    </location>
</feature>
<dbReference type="PROSITE" id="PS00801">
    <property type="entry name" value="TRANSKETOLASE_1"/>
    <property type="match status" value="1"/>
</dbReference>
<feature type="binding site" evidence="13">
    <location>
        <position position="279"/>
    </location>
    <ligand>
        <name>thiamine diphosphate</name>
        <dbReference type="ChEBI" id="CHEBI:58937"/>
    </ligand>
</feature>
<dbReference type="FunFam" id="3.40.50.920:FF:000003">
    <property type="entry name" value="Transketolase"/>
    <property type="match status" value="1"/>
</dbReference>
<evidence type="ECO:0000256" key="14">
    <source>
        <dbReference type="PIRSR" id="PIRSR605478-4"/>
    </source>
</evidence>
<dbReference type="GO" id="GO:0005829">
    <property type="term" value="C:cytosol"/>
    <property type="evidence" value="ECO:0007669"/>
    <property type="project" value="TreeGrafter"/>
</dbReference>
<dbReference type="Gene3D" id="3.40.50.920">
    <property type="match status" value="1"/>
</dbReference>
<evidence type="ECO:0000256" key="13">
    <source>
        <dbReference type="PIRSR" id="PIRSR605478-3"/>
    </source>
</evidence>
<dbReference type="EC" id="2.2.1.1" evidence="3 10"/>
<keyword evidence="8 13" id="KW-0786">Thiamine pyrophosphate</keyword>
<dbReference type="Gene3D" id="3.40.50.970">
    <property type="match status" value="2"/>
</dbReference>
<dbReference type="InterPro" id="IPR049557">
    <property type="entry name" value="Transketolase_CS"/>
</dbReference>
<feature type="domain" description="Transketolase-like pyrimidine-binding" evidence="18">
    <location>
        <begin position="370"/>
        <end position="551"/>
    </location>
</feature>
<evidence type="ECO:0000256" key="5">
    <source>
        <dbReference type="ARBA" id="ARBA00022679"/>
    </source>
</evidence>
<dbReference type="Proteomes" id="UP000318416">
    <property type="component" value="Unassembled WGS sequence"/>
</dbReference>
<dbReference type="EMBL" id="VIVR01000001">
    <property type="protein sequence ID" value="TWE20057.1"/>
    <property type="molecule type" value="Genomic_DNA"/>
</dbReference>
<comment type="cofactor">
    <cofactor evidence="13">
        <name>thiamine diphosphate</name>
        <dbReference type="ChEBI" id="CHEBI:58937"/>
    </cofactor>
    <text evidence="13">Binds 1 thiamine pyrophosphate per subunit. During the reaction, the substrate forms a covalent intermediate with the cofactor.</text>
</comment>
<evidence type="ECO:0000256" key="1">
    <source>
        <dbReference type="ARBA" id="ARBA00007131"/>
    </source>
</evidence>
<feature type="site" description="Important for catalytic activity" evidence="15">
    <location>
        <position position="279"/>
    </location>
</feature>
<dbReference type="SUPFAM" id="SSF52922">
    <property type="entry name" value="TK C-terminal domain-like"/>
    <property type="match status" value="1"/>
</dbReference>
<feature type="active site" description="Proton donor" evidence="11">
    <location>
        <position position="434"/>
    </location>
</feature>
<feature type="binding site" evidence="14">
    <location>
        <position position="201"/>
    </location>
    <ligand>
        <name>Mg(2+)</name>
        <dbReference type="ChEBI" id="CHEBI:18420"/>
    </ligand>
</feature>
<dbReference type="Pfam" id="PF22613">
    <property type="entry name" value="Transketolase_C_1"/>
    <property type="match status" value="1"/>
</dbReference>
<evidence type="ECO:0000256" key="2">
    <source>
        <dbReference type="ARBA" id="ARBA00011738"/>
    </source>
</evidence>
<dbReference type="InterPro" id="IPR005478">
    <property type="entry name" value="Transketolase_bac-like"/>
</dbReference>
<sequence>MSTTPTNAFEWTELDQRTVDTARVLAMDAVQKVGNGHPGTAMSLAPAAYLIFQHFLRHDPTDPAWTGRDRFVLSPGHTSLTLYTQLYFSGYGLSLDDLKAFRVAGSRTPGHPEHGHTAGVETTTGPLGQGIANAVGMAMAARYERGLFDPEAAEGASPFDHTIWAIVSDGDLEEGVSAEASSLAGHQKLGNLVALYDDNHISIEGDTETAFSEDVLARYEAYGWHVQRVTPKPDGDIDVHALAVALDAAKAETSRPSIIAMRTIIAWPAPDAQNTAKAHGSALGEAEIAATKKLLGFDPQKTFEVTDEVINHARKVVQRGKAARHEWEKGYHAWREGNPERAAEFDRITAGELPDGWEKHIPSFPAGKDVATRKASGDTLKAIGAVIPELWGGSADLAESNLTTIDEHSSFLPADNPLKSAGPYGRTIHFGIREHAMGSTMNGIALHGNTRIYGGTFLVFADYMRPAVRLAALMKLPVTYVWTHDSIGLGEDGPTHQPVEHLASLRAIPGLAMVRPADANETAVAWHTIIERHSSHPGPVGLALTRQNVPTFDREVFGPAEGTAKGGYVLAEASDSAPKVILIGTGSEVQLAVKAREELEADGIPTRVVSMPSIEWFNEQDQAYRDSVLPPNVRARVSVEAGIAQGWRELVGDAGRIISLEHFGASADYKVLFREFGLTADAVANAARASLRTVEAISR</sequence>
<feature type="binding site" evidence="13">
    <location>
        <begin position="125"/>
        <end position="127"/>
    </location>
    <ligand>
        <name>thiamine diphosphate</name>
        <dbReference type="ChEBI" id="CHEBI:58937"/>
    </ligand>
</feature>
<evidence type="ECO:0000259" key="18">
    <source>
        <dbReference type="SMART" id="SM00861"/>
    </source>
</evidence>
<feature type="binding site" evidence="13">
    <location>
        <position position="460"/>
    </location>
    <ligand>
        <name>thiamine diphosphate</name>
        <dbReference type="ChEBI" id="CHEBI:58937"/>
    </ligand>
</feature>
<feature type="binding site" evidence="12">
    <location>
        <position position="373"/>
    </location>
    <ligand>
        <name>substrate</name>
    </ligand>
</feature>
<comment type="catalytic activity">
    <reaction evidence="9 16">
        <text>D-sedoheptulose 7-phosphate + D-glyceraldehyde 3-phosphate = aldehydo-D-ribose 5-phosphate + D-xylulose 5-phosphate</text>
        <dbReference type="Rhea" id="RHEA:10508"/>
        <dbReference type="ChEBI" id="CHEBI:57483"/>
        <dbReference type="ChEBI" id="CHEBI:57737"/>
        <dbReference type="ChEBI" id="CHEBI:58273"/>
        <dbReference type="ChEBI" id="CHEBI:59776"/>
        <dbReference type="EC" id="2.2.1.1"/>
    </reaction>
</comment>
<dbReference type="InterPro" id="IPR055152">
    <property type="entry name" value="Transketolase-like_C_2"/>
</dbReference>
<dbReference type="FunFam" id="3.40.50.970:FF:000004">
    <property type="entry name" value="Transketolase"/>
    <property type="match status" value="1"/>
</dbReference>
<feature type="binding site" evidence="13">
    <location>
        <position position="199"/>
    </location>
    <ligand>
        <name>thiamine diphosphate</name>
        <dbReference type="ChEBI" id="CHEBI:58937"/>
    </ligand>
</feature>
<feature type="binding site" evidence="12">
    <location>
        <position position="37"/>
    </location>
    <ligand>
        <name>substrate</name>
    </ligand>
</feature>
<feature type="region of interest" description="Disordered" evidence="17">
    <location>
        <begin position="107"/>
        <end position="126"/>
    </location>
</feature>
<evidence type="ECO:0000256" key="4">
    <source>
        <dbReference type="ARBA" id="ARBA00016662"/>
    </source>
</evidence>
<feature type="binding site" evidence="12">
    <location>
        <position position="279"/>
    </location>
    <ligand>
        <name>substrate</name>
    </ligand>
</feature>
<dbReference type="FunFam" id="3.40.50.970:FF:000003">
    <property type="entry name" value="Transketolase"/>
    <property type="match status" value="1"/>
</dbReference>
<feature type="binding site" evidence="12">
    <location>
        <position position="484"/>
    </location>
    <ligand>
        <name>substrate</name>
    </ligand>
</feature>
<dbReference type="InterPro" id="IPR009014">
    <property type="entry name" value="Transketo_C/PFOR_II"/>
</dbReference>
<dbReference type="OrthoDB" id="8732661at2"/>
<reference evidence="19 20" key="1">
    <citation type="submission" date="2019-06" db="EMBL/GenBank/DDBJ databases">
        <title>Sequencing the genomes of 1000 actinobacteria strains.</title>
        <authorList>
            <person name="Klenk H.-P."/>
        </authorList>
    </citation>
    <scope>NUCLEOTIDE SEQUENCE [LARGE SCALE GENOMIC DNA]</scope>
    <source>
        <strain evidence="19 20">DSM 41649</strain>
    </source>
</reference>
<dbReference type="RefSeq" id="WP_145794209.1">
    <property type="nucleotide sequence ID" value="NZ_BAAABR010000060.1"/>
</dbReference>
<feature type="binding site" evidence="12">
    <location>
        <position position="546"/>
    </location>
    <ligand>
        <name>substrate</name>
    </ligand>
</feature>
<dbReference type="InterPro" id="IPR020826">
    <property type="entry name" value="Transketolase_BS"/>
</dbReference>
<evidence type="ECO:0000256" key="17">
    <source>
        <dbReference type="SAM" id="MobiDB-lite"/>
    </source>
</evidence>
<evidence type="ECO:0000256" key="16">
    <source>
        <dbReference type="RuleBase" id="RU004996"/>
    </source>
</evidence>
<dbReference type="NCBIfam" id="TIGR00232">
    <property type="entry name" value="tktlase_bact"/>
    <property type="match status" value="1"/>
</dbReference>
<dbReference type="GO" id="GO:0000287">
    <property type="term" value="F:magnesium ion binding"/>
    <property type="evidence" value="ECO:0007669"/>
    <property type="project" value="UniProtKB-ARBA"/>
</dbReference>
<name>A0A561EWU4_9ACTN</name>
<feature type="binding site" evidence="14">
    <location>
        <position position="169"/>
    </location>
    <ligand>
        <name>Mg(2+)</name>
        <dbReference type="ChEBI" id="CHEBI:18420"/>
    </ligand>
</feature>
<comment type="cofactor">
    <cofactor evidence="16">
        <name>Mg(2+)</name>
        <dbReference type="ChEBI" id="CHEBI:18420"/>
    </cofactor>
    <cofactor evidence="16">
        <name>Ca(2+)</name>
        <dbReference type="ChEBI" id="CHEBI:29108"/>
    </cofactor>
    <cofactor evidence="16">
        <name>Mn(2+)</name>
        <dbReference type="ChEBI" id="CHEBI:29035"/>
    </cofactor>
    <cofactor evidence="16">
        <name>Co(2+)</name>
        <dbReference type="ChEBI" id="CHEBI:48828"/>
    </cofactor>
    <text evidence="16">Binds 1 Mg(2+) ion per subunit. Can also utilize other divalent metal cations, such as Ca(2+), Mn(2+) and Co(2+).</text>
</comment>
<evidence type="ECO:0000256" key="15">
    <source>
        <dbReference type="PIRSR" id="PIRSR605478-5"/>
    </source>
</evidence>
<dbReference type="CDD" id="cd07033">
    <property type="entry name" value="TPP_PYR_DXS_TK_like"/>
    <property type="match status" value="1"/>
</dbReference>
<dbReference type="SMART" id="SM00861">
    <property type="entry name" value="Transket_pyr"/>
    <property type="match status" value="1"/>
</dbReference>
<feature type="binding site" evidence="13">
    <location>
        <position position="77"/>
    </location>
    <ligand>
        <name>thiamine diphosphate</name>
        <dbReference type="ChEBI" id="CHEBI:58937"/>
    </ligand>
</feature>
<dbReference type="GO" id="GO:0004802">
    <property type="term" value="F:transketolase activity"/>
    <property type="evidence" value="ECO:0007669"/>
    <property type="project" value="UniProtKB-UniRule"/>
</dbReference>